<evidence type="ECO:0000313" key="3">
    <source>
        <dbReference type="Proteomes" id="UP001589611"/>
    </source>
</evidence>
<dbReference type="EMBL" id="JBHMBE010000001">
    <property type="protein sequence ID" value="MFB9644279.1"/>
    <property type="molecule type" value="Genomic_DNA"/>
</dbReference>
<dbReference type="Pfam" id="PF10009">
    <property type="entry name" value="DUF2252"/>
    <property type="match status" value="1"/>
</dbReference>
<dbReference type="InterPro" id="IPR018721">
    <property type="entry name" value="DUF2252"/>
</dbReference>
<gene>
    <name evidence="2" type="ORF">ACFFPJ_00550</name>
</gene>
<name>A0ABV5SVA4_9MICO</name>
<protein>
    <submittedName>
        <fullName evidence="2">DUF2252 domain-containing protein</fullName>
    </submittedName>
</protein>
<evidence type="ECO:0000313" key="2">
    <source>
        <dbReference type="EMBL" id="MFB9644279.1"/>
    </source>
</evidence>
<sequence>MSDQAQSTTMTPPAPSDFDGRRAFGRAARIRTPRTSHAVWSPPADRADPVSLLEEQATSRVPDLVPVRHGRMMVSPFTFYRGAALLMAADLATTPNSGLTVQLCGDAHLSNFGLFGSAERHLVFDINDFDETHPGPFEWDVKRLVASFEIAGRHRGFDDKDRRAIILAAGRAYRERMLAAAESTVLDAWYDHLDVDTMQAWLHDERQAERAAKRQVKTFDAVVAKALTKDSMQAFAKLVTTDGGQMRIIGDPPLIVPVEDLLDDTDIDDPEKAAREILASYRNTLFASARHPLSEYTYVHMARKVVGVGSVGTRAWIVLMRGRDELDPLFLQAKEAQASVLERFLEPCEYDNQGERVVRGQRLMQASSDIFLGWQRVRGEGRIERDFYVRQLHDWKGSLDAEKAVPRGTLLYAWICGETLARAHGRSGDRVEIAAYLGKSDAFEESIAAFAEAYADQNEADYQAFTAAVADGRLRAVHGL</sequence>
<dbReference type="RefSeq" id="WP_344710593.1">
    <property type="nucleotide sequence ID" value="NZ_BAAAWH010000001.1"/>
</dbReference>
<organism evidence="2 3">
    <name type="scientific">Microbacterium terregens</name>
    <dbReference type="NCBI Taxonomy" id="69363"/>
    <lineage>
        <taxon>Bacteria</taxon>
        <taxon>Bacillati</taxon>
        <taxon>Actinomycetota</taxon>
        <taxon>Actinomycetes</taxon>
        <taxon>Micrococcales</taxon>
        <taxon>Microbacteriaceae</taxon>
        <taxon>Microbacterium</taxon>
    </lineage>
</organism>
<reference evidence="2 3" key="1">
    <citation type="submission" date="2024-09" db="EMBL/GenBank/DDBJ databases">
        <authorList>
            <person name="Sun Q."/>
            <person name="Mori K."/>
        </authorList>
    </citation>
    <scope>NUCLEOTIDE SEQUENCE [LARGE SCALE GENOMIC DNA]</scope>
    <source>
        <strain evidence="2 3">JCM 1342</strain>
    </source>
</reference>
<proteinExistence type="predicted"/>
<feature type="region of interest" description="Disordered" evidence="1">
    <location>
        <begin position="1"/>
        <end position="24"/>
    </location>
</feature>
<comment type="caution">
    <text evidence="2">The sequence shown here is derived from an EMBL/GenBank/DDBJ whole genome shotgun (WGS) entry which is preliminary data.</text>
</comment>
<keyword evidence="3" id="KW-1185">Reference proteome</keyword>
<feature type="compositionally biased region" description="Polar residues" evidence="1">
    <location>
        <begin position="1"/>
        <end position="11"/>
    </location>
</feature>
<dbReference type="Proteomes" id="UP001589611">
    <property type="component" value="Unassembled WGS sequence"/>
</dbReference>
<dbReference type="PANTHER" id="PTHR39441">
    <property type="entry name" value="DUF2252 DOMAIN-CONTAINING PROTEIN"/>
    <property type="match status" value="1"/>
</dbReference>
<accession>A0ABV5SVA4</accession>
<evidence type="ECO:0000256" key="1">
    <source>
        <dbReference type="SAM" id="MobiDB-lite"/>
    </source>
</evidence>
<dbReference type="PANTHER" id="PTHR39441:SF1">
    <property type="entry name" value="DUF2252 DOMAIN-CONTAINING PROTEIN"/>
    <property type="match status" value="1"/>
</dbReference>